<sequence length="47" mass="5796">MFAHKLQHFRNRDEKRIHPFASVDYEHNTILRYIKIIIPHAVIHFKN</sequence>
<proteinExistence type="predicted"/>
<accession>E3GIV4</accession>
<evidence type="ECO:0000313" key="2">
    <source>
        <dbReference type="Proteomes" id="UP000006873"/>
    </source>
</evidence>
<dbReference type="EMBL" id="CP002273">
    <property type="protein sequence ID" value="ADO35589.1"/>
    <property type="molecule type" value="Genomic_DNA"/>
</dbReference>
<organism evidence="1 2">
    <name type="scientific">Eubacterium callanderi</name>
    <dbReference type="NCBI Taxonomy" id="53442"/>
    <lineage>
        <taxon>Bacteria</taxon>
        <taxon>Bacillati</taxon>
        <taxon>Bacillota</taxon>
        <taxon>Clostridia</taxon>
        <taxon>Eubacteriales</taxon>
        <taxon>Eubacteriaceae</taxon>
        <taxon>Eubacterium</taxon>
    </lineage>
</organism>
<evidence type="ECO:0000313" key="1">
    <source>
        <dbReference type="EMBL" id="ADO35589.1"/>
    </source>
</evidence>
<reference key="1">
    <citation type="submission" date="2010-09" db="EMBL/GenBank/DDBJ databases">
        <authorList>
            <person name="Roh H."/>
            <person name="Ko H.-J."/>
            <person name="Kim D."/>
            <person name="Choi D.G."/>
            <person name="Park S."/>
            <person name="Kim S."/>
            <person name="Kim K.H."/>
            <person name="Chang I.S."/>
            <person name="Choi I.-G."/>
        </authorList>
    </citation>
    <scope>NUCLEOTIDE SEQUENCE</scope>
    <source>
        <strain>KIST612</strain>
    </source>
</reference>
<name>E3GIV4_9FIRM</name>
<keyword evidence="2" id="KW-1185">Reference proteome</keyword>
<dbReference type="KEGG" id="elm:ELI_0573"/>
<reference evidence="1 2" key="2">
    <citation type="journal article" date="2011" name="J. Bacteriol.">
        <title>Complete genome sequence of a carbon monoxide-utilizing acetogen, Eubacterium limosum KIST612.</title>
        <authorList>
            <person name="Roh H."/>
            <person name="Ko H.J."/>
            <person name="Kim D."/>
            <person name="Choi D.G."/>
            <person name="Park S."/>
            <person name="Kim S."/>
            <person name="Chang I.S."/>
            <person name="Choi I.G."/>
        </authorList>
    </citation>
    <scope>NUCLEOTIDE SEQUENCE [LARGE SCALE GENOMIC DNA]</scope>
    <source>
        <strain evidence="1 2">KIST612</strain>
    </source>
</reference>
<gene>
    <name evidence="1" type="ordered locus">ELI_0573</name>
</gene>
<dbReference type="AlphaFoldDB" id="E3GIV4"/>
<dbReference type="Proteomes" id="UP000006873">
    <property type="component" value="Chromosome"/>
</dbReference>
<dbReference type="HOGENOM" id="CLU_3168204_0_0_9"/>
<protein>
    <submittedName>
        <fullName evidence="1">Uncharacterized protein</fullName>
    </submittedName>
</protein>